<proteinExistence type="predicted"/>
<dbReference type="EMBL" id="SJPT01000005">
    <property type="protein sequence ID" value="TWU22273.1"/>
    <property type="molecule type" value="Genomic_DNA"/>
</dbReference>
<evidence type="ECO:0000313" key="1">
    <source>
        <dbReference type="EMBL" id="TWU22273.1"/>
    </source>
</evidence>
<reference evidence="1 2" key="1">
    <citation type="submission" date="2019-02" db="EMBL/GenBank/DDBJ databases">
        <title>Deep-cultivation of Planctomycetes and their phenomic and genomic characterization uncovers novel biology.</title>
        <authorList>
            <person name="Wiegand S."/>
            <person name="Jogler M."/>
            <person name="Boedeker C."/>
            <person name="Pinto D."/>
            <person name="Vollmers J."/>
            <person name="Rivas-Marin E."/>
            <person name="Kohn T."/>
            <person name="Peeters S.H."/>
            <person name="Heuer A."/>
            <person name="Rast P."/>
            <person name="Oberbeckmann S."/>
            <person name="Bunk B."/>
            <person name="Jeske O."/>
            <person name="Meyerdierks A."/>
            <person name="Storesund J.E."/>
            <person name="Kallscheuer N."/>
            <person name="Luecker S."/>
            <person name="Lage O.M."/>
            <person name="Pohl T."/>
            <person name="Merkel B.J."/>
            <person name="Hornburger P."/>
            <person name="Mueller R.-W."/>
            <person name="Bruemmer F."/>
            <person name="Labrenz M."/>
            <person name="Spormann A.M."/>
            <person name="Op Den Camp H."/>
            <person name="Overmann J."/>
            <person name="Amann R."/>
            <person name="Jetten M.S.M."/>
            <person name="Mascher T."/>
            <person name="Medema M.H."/>
            <person name="Devos D.P."/>
            <person name="Kaster A.-K."/>
            <person name="Ovreas L."/>
            <person name="Rohde M."/>
            <person name="Galperin M.Y."/>
            <person name="Jogler C."/>
        </authorList>
    </citation>
    <scope>NUCLEOTIDE SEQUENCE [LARGE SCALE GENOMIC DNA]</scope>
    <source>
        <strain evidence="1 2">Pla52o</strain>
    </source>
</reference>
<evidence type="ECO:0000313" key="2">
    <source>
        <dbReference type="Proteomes" id="UP000316304"/>
    </source>
</evidence>
<gene>
    <name evidence="1" type="ORF">Pla52o_33290</name>
</gene>
<sequence>MTLSGRSASVMPSNARTLRLRELRPEHDRQCALVLIASVLWGAISSNPLPITTRGGAYSGPPFPRQMDGEGGAHAKLALSFQVALILIQNGSGNGQPQPHALRLG</sequence>
<accession>A0A5C6CBX0</accession>
<comment type="caution">
    <text evidence="1">The sequence shown here is derived from an EMBL/GenBank/DDBJ whole genome shotgun (WGS) entry which is preliminary data.</text>
</comment>
<protein>
    <submittedName>
        <fullName evidence="1">Uncharacterized protein</fullName>
    </submittedName>
</protein>
<keyword evidence="2" id="KW-1185">Reference proteome</keyword>
<organism evidence="1 2">
    <name type="scientific">Novipirellula galeiformis</name>
    <dbReference type="NCBI Taxonomy" id="2528004"/>
    <lineage>
        <taxon>Bacteria</taxon>
        <taxon>Pseudomonadati</taxon>
        <taxon>Planctomycetota</taxon>
        <taxon>Planctomycetia</taxon>
        <taxon>Pirellulales</taxon>
        <taxon>Pirellulaceae</taxon>
        <taxon>Novipirellula</taxon>
    </lineage>
</organism>
<name>A0A5C6CBX0_9BACT</name>
<dbReference type="Proteomes" id="UP000316304">
    <property type="component" value="Unassembled WGS sequence"/>
</dbReference>
<dbReference type="AlphaFoldDB" id="A0A5C6CBX0"/>